<sequence length="227" mass="25268">MVILKNVSQAKFDRILLPIARICVAEAQRTNIEFNSFFLHTLCHECCHGIGPHNIVLPDGQHSTVRLELEELHSALEEAKADIVGLWALQYLIDQGLLSKDLEKAVYVSFLAGCFRSIRFGLQEAHGKGQALQFNWIFENGGFVQNGDKTFAVDFNKIKGAVESLSREIMNIQAQGNKVAARLLLERYAVLTPDLHGAINKLENFQIPVDIAPSFDILQLLEGKSLG</sequence>
<proteinExistence type="predicted"/>
<evidence type="ECO:0000313" key="2">
    <source>
        <dbReference type="Proteomes" id="UP001162992"/>
    </source>
</evidence>
<protein>
    <submittedName>
        <fullName evidence="1">Uncharacterized protein</fullName>
    </submittedName>
</protein>
<reference evidence="2" key="1">
    <citation type="journal article" date="2024" name="Proc. Natl. Acad. Sci. U.S.A.">
        <title>Extraordinary preservation of gene collinearity over three hundred million years revealed in homosporous lycophytes.</title>
        <authorList>
            <person name="Li C."/>
            <person name="Wickell D."/>
            <person name="Kuo L.Y."/>
            <person name="Chen X."/>
            <person name="Nie B."/>
            <person name="Liao X."/>
            <person name="Peng D."/>
            <person name="Ji J."/>
            <person name="Jenkins J."/>
            <person name="Williams M."/>
            <person name="Shu S."/>
            <person name="Plott C."/>
            <person name="Barry K."/>
            <person name="Rajasekar S."/>
            <person name="Grimwood J."/>
            <person name="Han X."/>
            <person name="Sun S."/>
            <person name="Hou Z."/>
            <person name="He W."/>
            <person name="Dai G."/>
            <person name="Sun C."/>
            <person name="Schmutz J."/>
            <person name="Leebens-Mack J.H."/>
            <person name="Li F.W."/>
            <person name="Wang L."/>
        </authorList>
    </citation>
    <scope>NUCLEOTIDE SEQUENCE [LARGE SCALE GENOMIC DNA]</scope>
    <source>
        <strain evidence="2">cv. PW_Plant_1</strain>
    </source>
</reference>
<organism evidence="1 2">
    <name type="scientific">Diphasiastrum complanatum</name>
    <name type="common">Issler's clubmoss</name>
    <name type="synonym">Lycopodium complanatum</name>
    <dbReference type="NCBI Taxonomy" id="34168"/>
    <lineage>
        <taxon>Eukaryota</taxon>
        <taxon>Viridiplantae</taxon>
        <taxon>Streptophyta</taxon>
        <taxon>Embryophyta</taxon>
        <taxon>Tracheophyta</taxon>
        <taxon>Lycopodiopsida</taxon>
        <taxon>Lycopodiales</taxon>
        <taxon>Lycopodiaceae</taxon>
        <taxon>Lycopodioideae</taxon>
        <taxon>Diphasiastrum</taxon>
    </lineage>
</organism>
<keyword evidence="2" id="KW-1185">Reference proteome</keyword>
<name>A0ACC2BRR8_DIPCM</name>
<dbReference type="EMBL" id="CM055104">
    <property type="protein sequence ID" value="KAJ7532444.1"/>
    <property type="molecule type" value="Genomic_DNA"/>
</dbReference>
<dbReference type="Proteomes" id="UP001162992">
    <property type="component" value="Chromosome 13"/>
</dbReference>
<evidence type="ECO:0000313" key="1">
    <source>
        <dbReference type="EMBL" id="KAJ7532444.1"/>
    </source>
</evidence>
<gene>
    <name evidence="1" type="ORF">O6H91_13G003600</name>
</gene>
<accession>A0ACC2BRR8</accession>
<comment type="caution">
    <text evidence="1">The sequence shown here is derived from an EMBL/GenBank/DDBJ whole genome shotgun (WGS) entry which is preliminary data.</text>
</comment>